<dbReference type="InterPro" id="IPR001206">
    <property type="entry name" value="Diacylglycerol_kinase_cat_dom"/>
</dbReference>
<dbReference type="InterPro" id="IPR000756">
    <property type="entry name" value="Diacylglycerol_kin_accessory"/>
</dbReference>
<dbReference type="CDD" id="cd20805">
    <property type="entry name" value="C1_DGK_rpt2"/>
    <property type="match status" value="1"/>
</dbReference>
<keyword evidence="11" id="KW-0812">Transmembrane</keyword>
<evidence type="ECO:0000259" key="13">
    <source>
        <dbReference type="PROSITE" id="PS50146"/>
    </source>
</evidence>
<dbReference type="PROSITE" id="PS50081">
    <property type="entry name" value="ZF_DAG_PE_2"/>
    <property type="match status" value="2"/>
</dbReference>
<feature type="domain" description="DAGKc" evidence="13">
    <location>
        <begin position="196"/>
        <end position="337"/>
    </location>
</feature>
<dbReference type="InterPro" id="IPR016064">
    <property type="entry name" value="NAD/diacylglycerol_kinase_sf"/>
</dbReference>
<evidence type="ECO:0000256" key="2">
    <source>
        <dbReference type="ARBA" id="ARBA00009280"/>
    </source>
</evidence>
<dbReference type="InterPro" id="IPR017438">
    <property type="entry name" value="ATP-NAD_kinase_N"/>
</dbReference>
<dbReference type="EMBL" id="OV725077">
    <property type="protein sequence ID" value="CAH1388943.1"/>
    <property type="molecule type" value="Genomic_DNA"/>
</dbReference>
<dbReference type="Gene3D" id="2.60.200.40">
    <property type="match status" value="1"/>
</dbReference>
<dbReference type="PANTHER" id="PTHR11255:SF118">
    <property type="entry name" value="DIACYLGLYCEROL KINASE EPSILON"/>
    <property type="match status" value="1"/>
</dbReference>
<feature type="transmembrane region" description="Helical" evidence="11">
    <location>
        <begin position="12"/>
        <end position="30"/>
    </location>
</feature>
<feature type="domain" description="Phorbol-ester/DAG-type" evidence="12">
    <location>
        <begin position="107"/>
        <end position="156"/>
    </location>
</feature>
<keyword evidence="11" id="KW-1133">Transmembrane helix</keyword>
<dbReference type="GO" id="GO:0046872">
    <property type="term" value="F:metal ion binding"/>
    <property type="evidence" value="ECO:0007669"/>
    <property type="project" value="UniProtKB-KW"/>
</dbReference>
<dbReference type="InterPro" id="IPR046349">
    <property type="entry name" value="C1-like_sf"/>
</dbReference>
<evidence type="ECO:0000256" key="6">
    <source>
        <dbReference type="ARBA" id="ARBA00022741"/>
    </source>
</evidence>
<gene>
    <name evidence="14" type="ORF">NEZAVI_LOCUS442</name>
</gene>
<dbReference type="OrthoDB" id="242257at2759"/>
<dbReference type="PANTHER" id="PTHR11255">
    <property type="entry name" value="DIACYLGLYCEROL KINASE"/>
    <property type="match status" value="1"/>
</dbReference>
<feature type="domain" description="Phorbol-ester/DAG-type" evidence="12">
    <location>
        <begin position="46"/>
        <end position="95"/>
    </location>
</feature>
<keyword evidence="6 10" id="KW-0547">Nucleotide-binding</keyword>
<evidence type="ECO:0000256" key="4">
    <source>
        <dbReference type="ARBA" id="ARBA00022723"/>
    </source>
</evidence>
<dbReference type="GO" id="GO:0016020">
    <property type="term" value="C:membrane"/>
    <property type="evidence" value="ECO:0007669"/>
    <property type="project" value="TreeGrafter"/>
</dbReference>
<protein>
    <recommendedName>
        <fullName evidence="10">Diacylglycerol kinase</fullName>
        <shortName evidence="10">DAG kinase</shortName>
        <ecNumber evidence="10">2.7.1.107</ecNumber>
    </recommendedName>
</protein>
<evidence type="ECO:0000256" key="10">
    <source>
        <dbReference type="RuleBase" id="RU361128"/>
    </source>
</evidence>
<evidence type="ECO:0000256" key="9">
    <source>
        <dbReference type="ARBA" id="ARBA00022840"/>
    </source>
</evidence>
<keyword evidence="4" id="KW-0479">Metal-binding</keyword>
<evidence type="ECO:0000259" key="12">
    <source>
        <dbReference type="PROSITE" id="PS50081"/>
    </source>
</evidence>
<dbReference type="InterPro" id="IPR002219">
    <property type="entry name" value="PKC_DAG/PE"/>
</dbReference>
<evidence type="ECO:0000256" key="5">
    <source>
        <dbReference type="ARBA" id="ARBA00022737"/>
    </source>
</evidence>
<dbReference type="SMART" id="SM00046">
    <property type="entry name" value="DAGKc"/>
    <property type="match status" value="1"/>
</dbReference>
<sequence>MDDIAIWESASANIILPVILLFAFVIFLSLQEKYGRESHLNLNDKKHNWQSVSDFTKSYRCSGCHTLLVKGVVCDTCGLSADGPCMDTVGASFLCKEVSLDSQQPFKHRWIEGNFPIEVGCEVCSEDYSKDWKWKRCIWCHKTVHIRCQLFLGEVCDFGKLRQVIIPPTHVEISKKKSRMVRGGFKLRSISDPNIVDWSPVFVIANKSSGSKAGEEILSRFRSLFNPLQTLELSPHSLKRLVYILTLLPQSSKPIILIAGGDGTVASILTLLYKNRNNIKCDFRVGIVPLGTGNDLSRVLGWGKEESTPFSAHQMLNKLLTSTPLSMDRWEVNIVQSRRLGISRPPQVKFMYNYISVGVDARVTLDFHNARNSSLYLGGRLINKALYLAFGTQQVVDRECIGLEKKIEVELDGLKIQLPELEGVVILNIASWGAGCHIWDLKEPDEQISEHSMSDGKLEVVGIYSSFHMAQMQVGLSSPYRIGQASNVKIVLKAREPMQMDGEPWMQSPCVVEVKFGDQVTVLKAPIESQEEAGDETMSKEF</sequence>
<reference evidence="14" key="1">
    <citation type="submission" date="2022-01" db="EMBL/GenBank/DDBJ databases">
        <authorList>
            <person name="King R."/>
        </authorList>
    </citation>
    <scope>NUCLEOTIDE SEQUENCE</scope>
</reference>
<dbReference type="SMART" id="SM00109">
    <property type="entry name" value="C1"/>
    <property type="match status" value="2"/>
</dbReference>
<dbReference type="Proteomes" id="UP001152798">
    <property type="component" value="Chromosome 1"/>
</dbReference>
<dbReference type="EC" id="2.7.1.107" evidence="10"/>
<keyword evidence="15" id="KW-1185">Reference proteome</keyword>
<keyword evidence="3 10" id="KW-0808">Transferase</keyword>
<dbReference type="Gene3D" id="3.30.60.20">
    <property type="match status" value="1"/>
</dbReference>
<evidence type="ECO:0000313" key="15">
    <source>
        <dbReference type="Proteomes" id="UP001152798"/>
    </source>
</evidence>
<comment type="catalytic activity">
    <reaction evidence="1 10">
        <text>a 1,2-diacyl-sn-glycerol + ATP = a 1,2-diacyl-sn-glycero-3-phosphate + ADP + H(+)</text>
        <dbReference type="Rhea" id="RHEA:10272"/>
        <dbReference type="ChEBI" id="CHEBI:15378"/>
        <dbReference type="ChEBI" id="CHEBI:17815"/>
        <dbReference type="ChEBI" id="CHEBI:30616"/>
        <dbReference type="ChEBI" id="CHEBI:58608"/>
        <dbReference type="ChEBI" id="CHEBI:456216"/>
        <dbReference type="EC" id="2.7.1.107"/>
    </reaction>
</comment>
<dbReference type="GO" id="GO:0005524">
    <property type="term" value="F:ATP binding"/>
    <property type="evidence" value="ECO:0007669"/>
    <property type="project" value="UniProtKB-KW"/>
</dbReference>
<dbReference type="SUPFAM" id="SSF57889">
    <property type="entry name" value="Cysteine-rich domain"/>
    <property type="match status" value="1"/>
</dbReference>
<dbReference type="Gene3D" id="3.40.50.10330">
    <property type="entry name" value="Probable inorganic polyphosphate/atp-NAD kinase, domain 1"/>
    <property type="match status" value="1"/>
</dbReference>
<dbReference type="SMART" id="SM00045">
    <property type="entry name" value="DAGKa"/>
    <property type="match status" value="1"/>
</dbReference>
<dbReference type="InterPro" id="IPR037607">
    <property type="entry name" value="DGK"/>
</dbReference>
<evidence type="ECO:0000313" key="14">
    <source>
        <dbReference type="EMBL" id="CAH1388943.1"/>
    </source>
</evidence>
<accession>A0A9P0E345</accession>
<proteinExistence type="inferred from homology"/>
<dbReference type="GO" id="GO:0007200">
    <property type="term" value="P:phospholipase C-activating G protein-coupled receptor signaling pathway"/>
    <property type="evidence" value="ECO:0007669"/>
    <property type="project" value="InterPro"/>
</dbReference>
<organism evidence="14 15">
    <name type="scientific">Nezara viridula</name>
    <name type="common">Southern green stink bug</name>
    <name type="synonym">Cimex viridulus</name>
    <dbReference type="NCBI Taxonomy" id="85310"/>
    <lineage>
        <taxon>Eukaryota</taxon>
        <taxon>Metazoa</taxon>
        <taxon>Ecdysozoa</taxon>
        <taxon>Arthropoda</taxon>
        <taxon>Hexapoda</taxon>
        <taxon>Insecta</taxon>
        <taxon>Pterygota</taxon>
        <taxon>Neoptera</taxon>
        <taxon>Paraneoptera</taxon>
        <taxon>Hemiptera</taxon>
        <taxon>Heteroptera</taxon>
        <taxon>Panheteroptera</taxon>
        <taxon>Pentatomomorpha</taxon>
        <taxon>Pentatomoidea</taxon>
        <taxon>Pentatomidae</taxon>
        <taxon>Pentatominae</taxon>
        <taxon>Nezara</taxon>
    </lineage>
</organism>
<evidence type="ECO:0000256" key="11">
    <source>
        <dbReference type="SAM" id="Phobius"/>
    </source>
</evidence>
<dbReference type="CDD" id="cd20801">
    <property type="entry name" value="C1_DGKepsilon_typeIII_rpt1"/>
    <property type="match status" value="1"/>
</dbReference>
<dbReference type="PROSITE" id="PS50146">
    <property type="entry name" value="DAGK"/>
    <property type="match status" value="1"/>
</dbReference>
<evidence type="ECO:0000256" key="8">
    <source>
        <dbReference type="ARBA" id="ARBA00022833"/>
    </source>
</evidence>
<dbReference type="Pfam" id="PF00609">
    <property type="entry name" value="DAGK_acc"/>
    <property type="match status" value="1"/>
</dbReference>
<comment type="similarity">
    <text evidence="2 10">Belongs to the eukaryotic diacylglycerol kinase family.</text>
</comment>
<keyword evidence="7 10" id="KW-0418">Kinase</keyword>
<dbReference type="GO" id="GO:0004143">
    <property type="term" value="F:ATP-dependent diacylglycerol kinase activity"/>
    <property type="evidence" value="ECO:0007669"/>
    <property type="project" value="UniProtKB-EC"/>
</dbReference>
<dbReference type="AlphaFoldDB" id="A0A9P0E345"/>
<dbReference type="Pfam" id="PF00781">
    <property type="entry name" value="DAGK_cat"/>
    <property type="match status" value="1"/>
</dbReference>
<dbReference type="SUPFAM" id="SSF111331">
    <property type="entry name" value="NAD kinase/diacylglycerol kinase-like"/>
    <property type="match status" value="1"/>
</dbReference>
<name>A0A9P0E345_NEZVI</name>
<evidence type="ECO:0000256" key="7">
    <source>
        <dbReference type="ARBA" id="ARBA00022777"/>
    </source>
</evidence>
<keyword evidence="11" id="KW-0472">Membrane</keyword>
<evidence type="ECO:0000256" key="1">
    <source>
        <dbReference type="ARBA" id="ARBA00001383"/>
    </source>
</evidence>
<keyword evidence="9 10" id="KW-0067">ATP-binding</keyword>
<evidence type="ECO:0000256" key="3">
    <source>
        <dbReference type="ARBA" id="ARBA00022679"/>
    </source>
</evidence>
<keyword evidence="8" id="KW-0862">Zinc</keyword>
<keyword evidence="5" id="KW-0677">Repeat</keyword>